<keyword evidence="3" id="KW-1185">Reference proteome</keyword>
<feature type="region of interest" description="Disordered" evidence="1">
    <location>
        <begin position="406"/>
        <end position="433"/>
    </location>
</feature>
<evidence type="ECO:0000313" key="2">
    <source>
        <dbReference type="EMBL" id="CAE7333981.1"/>
    </source>
</evidence>
<comment type="caution">
    <text evidence="2">The sequence shown here is derived from an EMBL/GenBank/DDBJ whole genome shotgun (WGS) entry which is preliminary data.</text>
</comment>
<feature type="region of interest" description="Disordered" evidence="1">
    <location>
        <begin position="464"/>
        <end position="488"/>
    </location>
</feature>
<gene>
    <name evidence="2" type="ORF">SNAT2548_LOCUS17469</name>
</gene>
<reference evidence="2" key="1">
    <citation type="submission" date="2021-02" db="EMBL/GenBank/DDBJ databases">
        <authorList>
            <person name="Dougan E. K."/>
            <person name="Rhodes N."/>
            <person name="Thang M."/>
            <person name="Chan C."/>
        </authorList>
    </citation>
    <scope>NUCLEOTIDE SEQUENCE</scope>
</reference>
<evidence type="ECO:0000256" key="1">
    <source>
        <dbReference type="SAM" id="MobiDB-lite"/>
    </source>
</evidence>
<dbReference type="Proteomes" id="UP000604046">
    <property type="component" value="Unassembled WGS sequence"/>
</dbReference>
<organism evidence="2 3">
    <name type="scientific">Symbiodinium natans</name>
    <dbReference type="NCBI Taxonomy" id="878477"/>
    <lineage>
        <taxon>Eukaryota</taxon>
        <taxon>Sar</taxon>
        <taxon>Alveolata</taxon>
        <taxon>Dinophyceae</taxon>
        <taxon>Suessiales</taxon>
        <taxon>Symbiodiniaceae</taxon>
        <taxon>Symbiodinium</taxon>
    </lineage>
</organism>
<dbReference type="AlphaFoldDB" id="A0A812NZS0"/>
<evidence type="ECO:0000313" key="3">
    <source>
        <dbReference type="Proteomes" id="UP000604046"/>
    </source>
</evidence>
<dbReference type="EMBL" id="CAJNDS010002112">
    <property type="protein sequence ID" value="CAE7333981.1"/>
    <property type="molecule type" value="Genomic_DNA"/>
</dbReference>
<protein>
    <submittedName>
        <fullName evidence="2">Uncharacterized protein</fullName>
    </submittedName>
</protein>
<sequence>MAQAYQFCVKQSTSLRLKLQRTAESSCSGCARPSRRRKLNRVSGNGFQCGRYDSPVTIQDFLLENLDFVKLWRARVDKNWKMMADEIAAVKRGRMGGTFLHARVLECHGCFLAVLDLLAEDWRSSGANSSVGVPDSPVYHDITAFVLQLWGPDHESAYRQFPVAEPNVTWVMHTPSGPTLLAAFEWTQAMGSAFLGVKFKVSKAQPPAGQHKLLGVSLCLEHDRAVVECTEERRPGTFIAPTSKASPPTALAPTKAALTAEQMRHEALLELVISQDADMATLFPPQVTVPMLGSEAGVTSNQLATQGTSSSSASAMPVVMATSARTDNDATSTTGIAPANLAAQDDVQAVSPVTLRQLQELGTVEQPTGGDIPRPGLLRCETTGEWHFLNPYGGVTALVYGGTTPPEAASTGSTGAGSGPAPSTPPTVKKRPLPLPLHLRARGGAYNQSNLTIHICRWQISSSPPQLQEIHQGDPPPTGRQQNRSDESNEWVCGLRTQGGYTHQPCTDHVKSHLHTGTHLIMIHP</sequence>
<name>A0A812NZS0_9DINO</name>
<accession>A0A812NZS0</accession>
<proteinExistence type="predicted"/>